<dbReference type="EMBL" id="BMZO01000002">
    <property type="protein sequence ID" value="GHC64920.1"/>
    <property type="molecule type" value="Genomic_DNA"/>
</dbReference>
<gene>
    <name evidence="1" type="ORF">GCM10010136_07260</name>
</gene>
<evidence type="ECO:0000313" key="2">
    <source>
        <dbReference type="Proteomes" id="UP000641137"/>
    </source>
</evidence>
<accession>A0A8J3DGT1</accession>
<sequence length="62" mass="7056">MTIFKEMRARVTMKSDRNNLAISDTSLLVRIADVPHDYEIAAVDVVVHLRPADEDYQTVDPI</sequence>
<dbReference type="Proteomes" id="UP000641137">
    <property type="component" value="Unassembled WGS sequence"/>
</dbReference>
<evidence type="ECO:0000313" key="1">
    <source>
        <dbReference type="EMBL" id="GHC64920.1"/>
    </source>
</evidence>
<organism evidence="1 2">
    <name type="scientific">Limoniibacter endophyticus</name>
    <dbReference type="NCBI Taxonomy" id="1565040"/>
    <lineage>
        <taxon>Bacteria</taxon>
        <taxon>Pseudomonadati</taxon>
        <taxon>Pseudomonadota</taxon>
        <taxon>Alphaproteobacteria</taxon>
        <taxon>Hyphomicrobiales</taxon>
        <taxon>Bartonellaceae</taxon>
        <taxon>Limoniibacter</taxon>
    </lineage>
</organism>
<proteinExistence type="predicted"/>
<reference evidence="1" key="1">
    <citation type="journal article" date="2014" name="Int. J. Syst. Evol. Microbiol.">
        <title>Complete genome sequence of Corynebacterium casei LMG S-19264T (=DSM 44701T), isolated from a smear-ripened cheese.</title>
        <authorList>
            <consortium name="US DOE Joint Genome Institute (JGI-PGF)"/>
            <person name="Walter F."/>
            <person name="Albersmeier A."/>
            <person name="Kalinowski J."/>
            <person name="Ruckert C."/>
        </authorList>
    </citation>
    <scope>NUCLEOTIDE SEQUENCE</scope>
    <source>
        <strain evidence="1">KCTC 42097</strain>
    </source>
</reference>
<protein>
    <submittedName>
        <fullName evidence="1">Uncharacterized protein</fullName>
    </submittedName>
</protein>
<dbReference type="RefSeq" id="WP_189487988.1">
    <property type="nucleotide sequence ID" value="NZ_BMZO01000002.1"/>
</dbReference>
<reference evidence="1" key="2">
    <citation type="submission" date="2020-09" db="EMBL/GenBank/DDBJ databases">
        <authorList>
            <person name="Sun Q."/>
            <person name="Kim S."/>
        </authorList>
    </citation>
    <scope>NUCLEOTIDE SEQUENCE</scope>
    <source>
        <strain evidence="1">KCTC 42097</strain>
    </source>
</reference>
<comment type="caution">
    <text evidence="1">The sequence shown here is derived from an EMBL/GenBank/DDBJ whole genome shotgun (WGS) entry which is preliminary data.</text>
</comment>
<keyword evidence="2" id="KW-1185">Reference proteome</keyword>
<dbReference type="AlphaFoldDB" id="A0A8J3DGT1"/>
<name>A0A8J3DGT1_9HYPH</name>